<feature type="transmembrane region" description="Helical" evidence="9">
    <location>
        <begin position="69"/>
        <end position="91"/>
    </location>
</feature>
<evidence type="ECO:0000256" key="1">
    <source>
        <dbReference type="ARBA" id="ARBA00001657"/>
    </source>
</evidence>
<evidence type="ECO:0000256" key="6">
    <source>
        <dbReference type="ARBA" id="ARBA00023295"/>
    </source>
</evidence>
<dbReference type="GO" id="GO:0030246">
    <property type="term" value="F:carbohydrate binding"/>
    <property type="evidence" value="ECO:0007669"/>
    <property type="project" value="InterPro"/>
</dbReference>
<evidence type="ECO:0000313" key="12">
    <source>
        <dbReference type="EMBL" id="KAK2749037.1"/>
    </source>
</evidence>
<evidence type="ECO:0000256" key="2">
    <source>
        <dbReference type="ARBA" id="ARBA00007806"/>
    </source>
</evidence>
<dbReference type="Gene3D" id="2.60.40.1180">
    <property type="entry name" value="Golgi alpha-mannosidase II"/>
    <property type="match status" value="2"/>
</dbReference>
<feature type="transmembrane region" description="Helical" evidence="9">
    <location>
        <begin position="20"/>
        <end position="41"/>
    </location>
</feature>
<comment type="catalytic activity">
    <reaction evidence="1">
        <text>Hydrolysis of terminal, non-reducing (1-&gt;4)-linked alpha-D-glucose residues with release of alpha-D-glucose.</text>
        <dbReference type="EC" id="3.2.1.20"/>
    </reaction>
</comment>
<dbReference type="PROSITE" id="PS00129">
    <property type="entry name" value="GLYCOSYL_HYDROL_F31_1"/>
    <property type="match status" value="1"/>
</dbReference>
<dbReference type="InterPro" id="IPR017853">
    <property type="entry name" value="GH"/>
</dbReference>
<dbReference type="FunFam" id="3.20.20.80:FF:000138">
    <property type="entry name" value="Putative alpha-glucosidase AgdA"/>
    <property type="match status" value="1"/>
</dbReference>
<feature type="domain" description="Glycoside hydrolase family 31 TIM barrel" evidence="10">
    <location>
        <begin position="427"/>
        <end position="862"/>
    </location>
</feature>
<evidence type="ECO:0000256" key="8">
    <source>
        <dbReference type="SAM" id="MobiDB-lite"/>
    </source>
</evidence>
<evidence type="ECO:0000256" key="5">
    <source>
        <dbReference type="ARBA" id="ARBA00023180"/>
    </source>
</evidence>
<reference evidence="12" key="1">
    <citation type="submission" date="2023-02" db="EMBL/GenBank/DDBJ databases">
        <title>Colletotrichum kahawae CIFC_Que2 genome sequencing and assembly.</title>
        <authorList>
            <person name="Baroncelli R."/>
        </authorList>
    </citation>
    <scope>NUCLEOTIDE SEQUENCE</scope>
    <source>
        <strain evidence="12">CIFC_Que2</strain>
    </source>
</reference>
<evidence type="ECO:0000259" key="11">
    <source>
        <dbReference type="Pfam" id="PF21365"/>
    </source>
</evidence>
<dbReference type="InterPro" id="IPR030458">
    <property type="entry name" value="Glyco_hydro_31_AS"/>
</dbReference>
<keyword evidence="5" id="KW-0325">Glycoprotein</keyword>
<protein>
    <recommendedName>
        <fullName evidence="3">alpha-glucosidase</fullName>
        <ecNumber evidence="3">3.2.1.20</ecNumber>
    </recommendedName>
</protein>
<comment type="similarity">
    <text evidence="2 7">Belongs to the glycosyl hydrolase 31 family.</text>
</comment>
<dbReference type="Pfam" id="PF01055">
    <property type="entry name" value="Glyco_hydro_31_2nd"/>
    <property type="match status" value="1"/>
</dbReference>
<dbReference type="EC" id="3.2.1.20" evidence="3"/>
<evidence type="ECO:0000256" key="9">
    <source>
        <dbReference type="SAM" id="Phobius"/>
    </source>
</evidence>
<dbReference type="GO" id="GO:0004558">
    <property type="term" value="F:alpha-1,4-glucosidase activity"/>
    <property type="evidence" value="ECO:0007669"/>
    <property type="project" value="UniProtKB-EC"/>
</dbReference>
<keyword evidence="4 7" id="KW-0378">Hydrolase</keyword>
<keyword evidence="6 7" id="KW-0326">Glycosidase</keyword>
<dbReference type="InterPro" id="IPR011013">
    <property type="entry name" value="Gal_mutarotase_sf_dom"/>
</dbReference>
<keyword evidence="9" id="KW-1133">Transmembrane helix</keyword>
<dbReference type="EMBL" id="VYYT01000278">
    <property type="protein sequence ID" value="KAK2749037.1"/>
    <property type="molecule type" value="Genomic_DNA"/>
</dbReference>
<organism evidence="12 13">
    <name type="scientific">Colletotrichum kahawae</name>
    <name type="common">Coffee berry disease fungus</name>
    <dbReference type="NCBI Taxonomy" id="34407"/>
    <lineage>
        <taxon>Eukaryota</taxon>
        <taxon>Fungi</taxon>
        <taxon>Dikarya</taxon>
        <taxon>Ascomycota</taxon>
        <taxon>Pezizomycotina</taxon>
        <taxon>Sordariomycetes</taxon>
        <taxon>Hypocreomycetidae</taxon>
        <taxon>Glomerellales</taxon>
        <taxon>Glomerellaceae</taxon>
        <taxon>Colletotrichum</taxon>
        <taxon>Colletotrichum gloeosporioides species complex</taxon>
    </lineage>
</organism>
<sequence>MALNDWLNWGDWKGRRGEEMAAFCASLIWWIAALVVLSQCIRMISSRQTQPILNEKGATIVKEQKRNMFLRLPIILMAAAVLGLCAVVRVADVGHEFGRQLSSYTATTTTSSNDAQFTVAMDSDIGADLIPNVFDPEAVDPQSVCPGYTASNVQETSHGFTANLDLAGKACNVYGNEVEALKLVVEYQAADRLHVEILPRRIGKDNYTWFILPEELIPKPGNDGKTQSAGSDSDLEFKWANAPTFGFNVTRKSTGDVLFTTVGTKLVFEDQFFEFASPLPKNYNLYGLGEVIHGFRLNRNLTSKMAHPDIELVWLTIIGTIYAADIGDPIDGNIYGSHPVYLDTRYYKADTDSDELIYVAEPTDKTANYKSFTHGVFMRNAHGQEILLRESNITWRALGGTIDLYFYAGPTADSVITSYQKSAVGLPAMQQYWTLGFHQCRWGYTSWDNLQEVIDDFAKFEIPLETIWADIDYMNQYRDFENDKNSWTYEDGEKFLDKLHKNGQHFVPIVDSAIYSPNPEKEDDAYPTYDRGLPADAFVLNPDGSLYVGAVWPGYTVFPDWVGAVLGKSNTFAWWKTELETWFKKVAFDGIWIDMSEVASFCVGSCGSKNLTQNPAHVPFQLPGEPGNEDYSYPEGFEKTNATEAASISALSSSAEAAKSTAINDAEPTSTTTSYLRTTPTPGVRNVNHPPYVIDHIHGDLAVHAVSPNATHHGGSEEYDFHNLFGHQILNATYHALLSVFPGKRPFIIGRSTFAGSGKWAGHWGGDNYSLWAYMFFSIPQALSFSIFGFPMFGVDTCGFAGNADMELCARWMQLSAFFPFYRNHNAIAGIPQEPYRWSAVADASKRAMAIRYALLPYMYTAFYRAHTLGDTVMKALVWEFADEPWLADADRQFLLGPAVLVTPCLVQGATTVNGVFPGVGKGTVWYDWYNQSAITGVTSGQNVTIDAPLEHIPVYLRGGYVIPTQEPGKTTTESRANPWGLLVTLDSGGGAQGNIYVDDGESLEQKATLTVELTALDGVLKASPSGKYKDANPLGNVTIMGVKRDISAVTLNDQVLASENWSLDTASRALKIHGLQSLTSAGAWTSEWTLTWT</sequence>
<dbReference type="SUPFAM" id="SSF51445">
    <property type="entry name" value="(Trans)glycosidases"/>
    <property type="match status" value="1"/>
</dbReference>
<dbReference type="Gene3D" id="2.60.40.1760">
    <property type="entry name" value="glycosyl hydrolase (family 31)"/>
    <property type="match status" value="1"/>
</dbReference>
<keyword evidence="9" id="KW-0812">Transmembrane</keyword>
<evidence type="ECO:0000256" key="3">
    <source>
        <dbReference type="ARBA" id="ARBA00012741"/>
    </source>
</evidence>
<dbReference type="CDD" id="cd14752">
    <property type="entry name" value="GH31_N"/>
    <property type="match status" value="1"/>
</dbReference>
<dbReference type="Proteomes" id="UP001281614">
    <property type="component" value="Unassembled WGS sequence"/>
</dbReference>
<dbReference type="InterPro" id="IPR000322">
    <property type="entry name" value="Glyco_hydro_31_TIM"/>
</dbReference>
<dbReference type="SUPFAM" id="SSF51011">
    <property type="entry name" value="Glycosyl hydrolase domain"/>
    <property type="match status" value="1"/>
</dbReference>
<gene>
    <name evidence="12" type="ORF">CKAH01_06534</name>
</gene>
<dbReference type="AlphaFoldDB" id="A0AAE0D3U7"/>
<keyword evidence="9" id="KW-0472">Membrane</keyword>
<dbReference type="PANTHER" id="PTHR22762:SF133">
    <property type="entry name" value="P-TYPE DOMAIN-CONTAINING PROTEIN"/>
    <property type="match status" value="1"/>
</dbReference>
<accession>A0AAE0D3U7</accession>
<dbReference type="PANTHER" id="PTHR22762">
    <property type="entry name" value="ALPHA-GLUCOSIDASE"/>
    <property type="match status" value="1"/>
</dbReference>
<name>A0AAE0D3U7_COLKA</name>
<feature type="region of interest" description="Disordered" evidence="8">
    <location>
        <begin position="659"/>
        <end position="684"/>
    </location>
</feature>
<evidence type="ECO:0000256" key="4">
    <source>
        <dbReference type="ARBA" id="ARBA00022801"/>
    </source>
</evidence>
<feature type="domain" description="Glycosyl hydrolase family 31 C-terminal" evidence="11">
    <location>
        <begin position="870"/>
        <end position="963"/>
    </location>
</feature>
<keyword evidence="13" id="KW-1185">Reference proteome</keyword>
<dbReference type="InterPro" id="IPR013780">
    <property type="entry name" value="Glyco_hydro_b"/>
</dbReference>
<dbReference type="GO" id="GO:0005975">
    <property type="term" value="P:carbohydrate metabolic process"/>
    <property type="evidence" value="ECO:0007669"/>
    <property type="project" value="InterPro"/>
</dbReference>
<comment type="caution">
    <text evidence="12">The sequence shown here is derived from an EMBL/GenBank/DDBJ whole genome shotgun (WGS) entry which is preliminary data.</text>
</comment>
<evidence type="ECO:0000259" key="10">
    <source>
        <dbReference type="Pfam" id="PF01055"/>
    </source>
</evidence>
<feature type="compositionally biased region" description="Low complexity" evidence="8">
    <location>
        <begin position="659"/>
        <end position="682"/>
    </location>
</feature>
<dbReference type="Gene3D" id="3.20.20.80">
    <property type="entry name" value="Glycosidases"/>
    <property type="match status" value="2"/>
</dbReference>
<dbReference type="CDD" id="cd06602">
    <property type="entry name" value="GH31_MGAM_SI_GAA"/>
    <property type="match status" value="1"/>
</dbReference>
<dbReference type="InterPro" id="IPR048395">
    <property type="entry name" value="Glyco_hydro_31_C"/>
</dbReference>
<dbReference type="SUPFAM" id="SSF74650">
    <property type="entry name" value="Galactose mutarotase-like"/>
    <property type="match status" value="1"/>
</dbReference>
<proteinExistence type="inferred from homology"/>
<evidence type="ECO:0000256" key="7">
    <source>
        <dbReference type="RuleBase" id="RU361185"/>
    </source>
</evidence>
<evidence type="ECO:0000313" key="13">
    <source>
        <dbReference type="Proteomes" id="UP001281614"/>
    </source>
</evidence>
<dbReference type="Pfam" id="PF21365">
    <property type="entry name" value="Glyco_hydro_31_3rd"/>
    <property type="match status" value="1"/>
</dbReference>